<dbReference type="GO" id="GO:0008270">
    <property type="term" value="F:zinc ion binding"/>
    <property type="evidence" value="ECO:0007669"/>
    <property type="project" value="InterPro"/>
</dbReference>
<accession>A0A1L7X482</accession>
<evidence type="ECO:0000259" key="8">
    <source>
        <dbReference type="PROSITE" id="PS50048"/>
    </source>
</evidence>
<feature type="domain" description="Zn(2)-C6 fungal-type" evidence="8">
    <location>
        <begin position="25"/>
        <end position="56"/>
    </location>
</feature>
<keyword evidence="5" id="KW-0804">Transcription</keyword>
<dbReference type="GO" id="GO:0001228">
    <property type="term" value="F:DNA-binding transcription activator activity, RNA polymerase II-specific"/>
    <property type="evidence" value="ECO:0007669"/>
    <property type="project" value="TreeGrafter"/>
</dbReference>
<gene>
    <name evidence="9" type="ORF">PAC_09723</name>
</gene>
<keyword evidence="2" id="KW-0862">Zinc</keyword>
<organism evidence="9 10">
    <name type="scientific">Phialocephala subalpina</name>
    <dbReference type="NCBI Taxonomy" id="576137"/>
    <lineage>
        <taxon>Eukaryota</taxon>
        <taxon>Fungi</taxon>
        <taxon>Dikarya</taxon>
        <taxon>Ascomycota</taxon>
        <taxon>Pezizomycotina</taxon>
        <taxon>Leotiomycetes</taxon>
        <taxon>Helotiales</taxon>
        <taxon>Mollisiaceae</taxon>
        <taxon>Phialocephala</taxon>
        <taxon>Phialocephala fortinii species complex</taxon>
    </lineage>
</organism>
<evidence type="ECO:0000256" key="6">
    <source>
        <dbReference type="ARBA" id="ARBA00023242"/>
    </source>
</evidence>
<protein>
    <recommendedName>
        <fullName evidence="8">Zn(2)-C6 fungal-type domain-containing protein</fullName>
    </recommendedName>
</protein>
<dbReference type="PROSITE" id="PS50048">
    <property type="entry name" value="ZN2_CY6_FUNGAL_2"/>
    <property type="match status" value="1"/>
</dbReference>
<feature type="region of interest" description="Disordered" evidence="7">
    <location>
        <begin position="97"/>
        <end position="136"/>
    </location>
</feature>
<dbReference type="CDD" id="cd12148">
    <property type="entry name" value="fungal_TF_MHR"/>
    <property type="match status" value="1"/>
</dbReference>
<dbReference type="PROSITE" id="PS00463">
    <property type="entry name" value="ZN2_CY6_FUNGAL_1"/>
    <property type="match status" value="1"/>
</dbReference>
<dbReference type="STRING" id="576137.A0A1L7X482"/>
<dbReference type="GO" id="GO:0000978">
    <property type="term" value="F:RNA polymerase II cis-regulatory region sequence-specific DNA binding"/>
    <property type="evidence" value="ECO:0007669"/>
    <property type="project" value="TreeGrafter"/>
</dbReference>
<dbReference type="OrthoDB" id="762982at2759"/>
<dbReference type="GO" id="GO:0006351">
    <property type="term" value="P:DNA-templated transcription"/>
    <property type="evidence" value="ECO:0007669"/>
    <property type="project" value="InterPro"/>
</dbReference>
<dbReference type="SMART" id="SM00906">
    <property type="entry name" value="Fungal_trans"/>
    <property type="match status" value="1"/>
</dbReference>
<evidence type="ECO:0000256" key="4">
    <source>
        <dbReference type="ARBA" id="ARBA00023125"/>
    </source>
</evidence>
<dbReference type="SMART" id="SM00066">
    <property type="entry name" value="GAL4"/>
    <property type="match status" value="1"/>
</dbReference>
<feature type="compositionally biased region" description="Basic residues" evidence="7">
    <location>
        <begin position="12"/>
        <end position="21"/>
    </location>
</feature>
<dbReference type="EMBL" id="FJOG01000014">
    <property type="protein sequence ID" value="CZR59829.1"/>
    <property type="molecule type" value="Genomic_DNA"/>
</dbReference>
<evidence type="ECO:0000256" key="1">
    <source>
        <dbReference type="ARBA" id="ARBA00022723"/>
    </source>
</evidence>
<keyword evidence="1" id="KW-0479">Metal-binding</keyword>
<feature type="region of interest" description="Disordered" evidence="7">
    <location>
        <begin position="1"/>
        <end position="24"/>
    </location>
</feature>
<dbReference type="Pfam" id="PF04082">
    <property type="entry name" value="Fungal_trans"/>
    <property type="match status" value="1"/>
</dbReference>
<evidence type="ECO:0000256" key="2">
    <source>
        <dbReference type="ARBA" id="ARBA00022833"/>
    </source>
</evidence>
<proteinExistence type="predicted"/>
<dbReference type="GO" id="GO:0005634">
    <property type="term" value="C:nucleus"/>
    <property type="evidence" value="ECO:0007669"/>
    <property type="project" value="TreeGrafter"/>
</dbReference>
<evidence type="ECO:0000313" key="10">
    <source>
        <dbReference type="Proteomes" id="UP000184330"/>
    </source>
</evidence>
<feature type="compositionally biased region" description="Low complexity" evidence="7">
    <location>
        <begin position="104"/>
        <end position="119"/>
    </location>
</feature>
<name>A0A1L7X482_9HELO</name>
<dbReference type="CDD" id="cd00067">
    <property type="entry name" value="GAL4"/>
    <property type="match status" value="1"/>
</dbReference>
<dbReference type="AlphaFoldDB" id="A0A1L7X482"/>
<dbReference type="InterPro" id="IPR001138">
    <property type="entry name" value="Zn2Cys6_DnaBD"/>
</dbReference>
<keyword evidence="3" id="KW-0805">Transcription regulation</keyword>
<evidence type="ECO:0000313" key="9">
    <source>
        <dbReference type="EMBL" id="CZR59829.1"/>
    </source>
</evidence>
<dbReference type="SUPFAM" id="SSF57701">
    <property type="entry name" value="Zn2/Cys6 DNA-binding domain"/>
    <property type="match status" value="1"/>
</dbReference>
<dbReference type="InterPro" id="IPR036864">
    <property type="entry name" value="Zn2-C6_fun-type_DNA-bd_sf"/>
</dbReference>
<sequence length="722" mass="81235">MDEKSAANMGKPQRKPGRKQRIPLSCEPCRSRKLKCNREQPCQNCSVRDNRKGCIYLGPEGGPASNSALKPGQAEGMQSRIDRLEALVTTLVAQGQIPNGNATSNSGSSEVSSSELDSSAFGAASAPERHTPPYDEIEHGVGVMKVDGKSSMYKGTTHWYDVLQELNEIKSFWSQVQENPSLSLEQSYSDAIDGPSLFFGVAQPGSLPEMLSTLPSRPAAEKLLSRFFDNEEGPAPTFHMLHKPTFMREYHEHLAAPEKTPIMWLGLYFAVLSQIMLSYHLNADEPPEYEGISANLSQLYRVRGAQCLAMGDISACKPYTLETLAYNIMCEWARNGQEDGRVWMMVGLLIRVAFQMGYHRDPSQYPEISVFQGEMRRRVWSFVHRTDALTSFLVGHPSMIRERSHDTQLPSNLYDWELAEDMTELPPSRPMTEPTPVSYLIVKGNILFVMGRVVNFLTDLGQYPYDNVLALDSELEAVFNNLPSFFKLKGFADVDSESASLVNRRIQLDFFYHQGMCVLHRRFFSQGRLDARFERSYKRCTESALALLAQQHFLYSQAQIKGSLIARHWYRVSYTSHNFILAAMILVLDIRHRRTEASTKDIGINCTMDSEAIDALQNACIIWKQESEKRTSAEAVKVYQVLSSMLNSLGVGEKVEVPQPEKVVQGAGLGVEPEQAYMYNAQNFAAPTLEMDIDWNIWNSFVEGTSFDDAYGGFPQNLESLQ</sequence>
<dbReference type="PANTHER" id="PTHR31944">
    <property type="entry name" value="HEME-RESPONSIVE ZINC FINGER TRANSCRIPTION FACTOR HAP1"/>
    <property type="match status" value="1"/>
</dbReference>
<feature type="compositionally biased region" description="Basic and acidic residues" evidence="7">
    <location>
        <begin position="127"/>
        <end position="136"/>
    </location>
</feature>
<evidence type="ECO:0000256" key="7">
    <source>
        <dbReference type="SAM" id="MobiDB-lite"/>
    </source>
</evidence>
<keyword evidence="6" id="KW-0539">Nucleus</keyword>
<dbReference type="Gene3D" id="4.10.240.10">
    <property type="entry name" value="Zn(2)-C6 fungal-type DNA-binding domain"/>
    <property type="match status" value="1"/>
</dbReference>
<dbReference type="PANTHER" id="PTHR31944:SF131">
    <property type="entry name" value="HEME-RESPONSIVE ZINC FINGER TRANSCRIPTION FACTOR HAP1"/>
    <property type="match status" value="1"/>
</dbReference>
<dbReference type="InterPro" id="IPR051430">
    <property type="entry name" value="Fungal_TF_Env_Response"/>
</dbReference>
<dbReference type="Proteomes" id="UP000184330">
    <property type="component" value="Unassembled WGS sequence"/>
</dbReference>
<keyword evidence="10" id="KW-1185">Reference proteome</keyword>
<keyword evidence="4" id="KW-0238">DNA-binding</keyword>
<evidence type="ECO:0000256" key="5">
    <source>
        <dbReference type="ARBA" id="ARBA00023163"/>
    </source>
</evidence>
<dbReference type="InterPro" id="IPR007219">
    <property type="entry name" value="XnlR_reg_dom"/>
</dbReference>
<dbReference type="Pfam" id="PF00172">
    <property type="entry name" value="Zn_clus"/>
    <property type="match status" value="1"/>
</dbReference>
<reference evidence="9 10" key="1">
    <citation type="submission" date="2016-03" db="EMBL/GenBank/DDBJ databases">
        <authorList>
            <person name="Ploux O."/>
        </authorList>
    </citation>
    <scope>NUCLEOTIDE SEQUENCE [LARGE SCALE GENOMIC DNA]</scope>
    <source>
        <strain evidence="9 10">UAMH 11012</strain>
    </source>
</reference>
<evidence type="ECO:0000256" key="3">
    <source>
        <dbReference type="ARBA" id="ARBA00023015"/>
    </source>
</evidence>